<accession>A0A067DMV8</accession>
<evidence type="ECO:0000313" key="1">
    <source>
        <dbReference type="EMBL" id="KDO44319.1"/>
    </source>
</evidence>
<organism evidence="1 2">
    <name type="scientific">Citrus sinensis</name>
    <name type="common">Sweet orange</name>
    <name type="synonym">Citrus aurantium var. sinensis</name>
    <dbReference type="NCBI Taxonomy" id="2711"/>
    <lineage>
        <taxon>Eukaryota</taxon>
        <taxon>Viridiplantae</taxon>
        <taxon>Streptophyta</taxon>
        <taxon>Embryophyta</taxon>
        <taxon>Tracheophyta</taxon>
        <taxon>Spermatophyta</taxon>
        <taxon>Magnoliopsida</taxon>
        <taxon>eudicotyledons</taxon>
        <taxon>Gunneridae</taxon>
        <taxon>Pentapetalae</taxon>
        <taxon>rosids</taxon>
        <taxon>malvids</taxon>
        <taxon>Sapindales</taxon>
        <taxon>Rutaceae</taxon>
        <taxon>Aurantioideae</taxon>
        <taxon>Citrus</taxon>
    </lineage>
</organism>
<reference evidence="1 2" key="1">
    <citation type="submission" date="2014-04" db="EMBL/GenBank/DDBJ databases">
        <authorList>
            <consortium name="International Citrus Genome Consortium"/>
            <person name="Gmitter F."/>
            <person name="Chen C."/>
            <person name="Farmerie W."/>
            <person name="Harkins T."/>
            <person name="Desany B."/>
            <person name="Mohiuddin M."/>
            <person name="Kodira C."/>
            <person name="Borodovsky M."/>
            <person name="Lomsadze A."/>
            <person name="Burns P."/>
            <person name="Jenkins J."/>
            <person name="Prochnik S."/>
            <person name="Shu S."/>
            <person name="Chapman J."/>
            <person name="Pitluck S."/>
            <person name="Schmutz J."/>
            <person name="Rokhsar D."/>
        </authorList>
    </citation>
    <scope>NUCLEOTIDE SEQUENCE</scope>
</reference>
<dbReference type="AlphaFoldDB" id="A0A067DMV8"/>
<gene>
    <name evidence="1" type="ORF">CISIN_1g035222mg</name>
</gene>
<sequence length="70" mass="7761">MCHYWIIQCKLNIVAATTYFANNSSFHTLTVNLFVAATTCSTSISVSHTSQRICLGRSFIAFLIQSNTVL</sequence>
<name>A0A067DMV8_CITSI</name>
<dbReference type="EMBL" id="KK785312">
    <property type="protein sequence ID" value="KDO44319.1"/>
    <property type="molecule type" value="Genomic_DNA"/>
</dbReference>
<proteinExistence type="predicted"/>
<evidence type="ECO:0000313" key="2">
    <source>
        <dbReference type="Proteomes" id="UP000027120"/>
    </source>
</evidence>
<keyword evidence="2" id="KW-1185">Reference proteome</keyword>
<dbReference type="Proteomes" id="UP000027120">
    <property type="component" value="Unassembled WGS sequence"/>
</dbReference>
<protein>
    <submittedName>
        <fullName evidence="1">Uncharacterized protein</fullName>
    </submittedName>
</protein>